<keyword evidence="3" id="KW-1185">Reference proteome</keyword>
<name>A0ABP8C9I5_9ACTN</name>
<organism evidence="2 3">
    <name type="scientific">Actinomadura meridiana</name>
    <dbReference type="NCBI Taxonomy" id="559626"/>
    <lineage>
        <taxon>Bacteria</taxon>
        <taxon>Bacillati</taxon>
        <taxon>Actinomycetota</taxon>
        <taxon>Actinomycetes</taxon>
        <taxon>Streptosporangiales</taxon>
        <taxon>Thermomonosporaceae</taxon>
        <taxon>Actinomadura</taxon>
    </lineage>
</organism>
<proteinExistence type="predicted"/>
<reference evidence="3" key="1">
    <citation type="journal article" date="2019" name="Int. J. Syst. Evol. Microbiol.">
        <title>The Global Catalogue of Microorganisms (GCM) 10K type strain sequencing project: providing services to taxonomists for standard genome sequencing and annotation.</title>
        <authorList>
            <consortium name="The Broad Institute Genomics Platform"/>
            <consortium name="The Broad Institute Genome Sequencing Center for Infectious Disease"/>
            <person name="Wu L."/>
            <person name="Ma J."/>
        </authorList>
    </citation>
    <scope>NUCLEOTIDE SEQUENCE [LARGE SCALE GENOMIC DNA]</scope>
    <source>
        <strain evidence="3">JCM 17440</strain>
    </source>
</reference>
<dbReference type="Proteomes" id="UP001501710">
    <property type="component" value="Unassembled WGS sequence"/>
</dbReference>
<dbReference type="EMBL" id="BAABAS010000015">
    <property type="protein sequence ID" value="GAA4236092.1"/>
    <property type="molecule type" value="Genomic_DNA"/>
</dbReference>
<feature type="chain" id="PRO_5046847651" description="Secreted protein" evidence="1">
    <location>
        <begin position="42"/>
        <end position="113"/>
    </location>
</feature>
<accession>A0ABP8C9I5</accession>
<evidence type="ECO:0000313" key="3">
    <source>
        <dbReference type="Proteomes" id="UP001501710"/>
    </source>
</evidence>
<feature type="signal peptide" evidence="1">
    <location>
        <begin position="1"/>
        <end position="41"/>
    </location>
</feature>
<sequence length="113" mass="11853">MKDTHVSSASGRGRRRVALASLAVVATTAATLVGIVPSASAAPTGCTATAIDYRNAESRCTGGTGEHRVIMRQRHFDPNIGEVDCVGPWVPAYAVSHVLCGVHQVVSVRVETR</sequence>
<dbReference type="InterPro" id="IPR006311">
    <property type="entry name" value="TAT_signal"/>
</dbReference>
<gene>
    <name evidence="2" type="ORF">GCM10022254_44880</name>
</gene>
<evidence type="ECO:0000256" key="1">
    <source>
        <dbReference type="SAM" id="SignalP"/>
    </source>
</evidence>
<dbReference type="RefSeq" id="WP_344899692.1">
    <property type="nucleotide sequence ID" value="NZ_BAABAS010000015.1"/>
</dbReference>
<evidence type="ECO:0008006" key="4">
    <source>
        <dbReference type="Google" id="ProtNLM"/>
    </source>
</evidence>
<comment type="caution">
    <text evidence="2">The sequence shown here is derived from an EMBL/GenBank/DDBJ whole genome shotgun (WGS) entry which is preliminary data.</text>
</comment>
<evidence type="ECO:0000313" key="2">
    <source>
        <dbReference type="EMBL" id="GAA4236092.1"/>
    </source>
</evidence>
<dbReference type="PROSITE" id="PS51318">
    <property type="entry name" value="TAT"/>
    <property type="match status" value="1"/>
</dbReference>
<protein>
    <recommendedName>
        <fullName evidence="4">Secreted protein</fullName>
    </recommendedName>
</protein>
<keyword evidence="1" id="KW-0732">Signal</keyword>